<feature type="compositionally biased region" description="Low complexity" evidence="1">
    <location>
        <begin position="26"/>
        <end position="42"/>
    </location>
</feature>
<dbReference type="KEGG" id="lsf:I8J32_005430"/>
<keyword evidence="3" id="KW-1185">Reference proteome</keyword>
<proteinExistence type="predicted"/>
<dbReference type="Gene3D" id="1.10.390.10">
    <property type="entry name" value="Neutral Protease Domain 2"/>
    <property type="match status" value="1"/>
</dbReference>
<reference evidence="2 3" key="1">
    <citation type="submission" date="2021-03" db="EMBL/GenBank/DDBJ databases">
        <title>Lysobacter sp. nov. isolated from soil of gangwondo yeongwol, south Korea.</title>
        <authorList>
            <person name="Kim K.R."/>
            <person name="Kim K.H."/>
            <person name="Jeon C.O."/>
        </authorList>
    </citation>
    <scope>NUCLEOTIDE SEQUENCE [LARGE SCALE GENOMIC DNA]</scope>
    <source>
        <strain evidence="2 3">R19</strain>
    </source>
</reference>
<dbReference type="EMBL" id="CP071518">
    <property type="protein sequence ID" value="QSX79316.1"/>
    <property type="molecule type" value="Genomic_DNA"/>
</dbReference>
<gene>
    <name evidence="2" type="ORF">I8J32_005430</name>
</gene>
<accession>A0A974Y0S2</accession>
<name>A0A974Y0S2_9GAMM</name>
<dbReference type="AlphaFoldDB" id="A0A974Y0S2"/>
<feature type="region of interest" description="Disordered" evidence="1">
    <location>
        <begin position="15"/>
        <end position="42"/>
    </location>
</feature>
<organism evidence="2 3">
    <name type="scientific">Agrilutibacter solisilvae</name>
    <dbReference type="NCBI Taxonomy" id="2763317"/>
    <lineage>
        <taxon>Bacteria</taxon>
        <taxon>Pseudomonadati</taxon>
        <taxon>Pseudomonadota</taxon>
        <taxon>Gammaproteobacteria</taxon>
        <taxon>Lysobacterales</taxon>
        <taxon>Lysobacteraceae</taxon>
        <taxon>Agrilutibacter</taxon>
    </lineage>
</organism>
<evidence type="ECO:0008006" key="4">
    <source>
        <dbReference type="Google" id="ProtNLM"/>
    </source>
</evidence>
<protein>
    <recommendedName>
        <fullName evidence="4">Peptidase M61 catalytic domain-containing protein</fullName>
    </recommendedName>
</protein>
<sequence length="371" mass="41095">MCWNFLRIGQDQRFMSQDPRSPLPLPTLSMSSPSMSVPSAAGNVRRRVRGAVGRGLAMLGLAAQLAAPAAWAMDDTREPAEAGDLRRLDVPGGALQVEVLGTTDPQRADDLHRWAAEAARATLTAYGRFPLRQARIRIEQSASHARSPVPWGQTSRRDGVAVLLYVREDATLQELREDWTAVHELAHLFHPYLGAQGRWLSEGLASYYQNVLRARAGLLDDEDAWRRLDAGFGRGRREDSGLPLRELSQDHRGTMRVYWAGAAYWLEADLALRRERGSTLEAVLSQYDRCCLRGTGEVAPETFVAELDRIAGGDLFASRFARYAEATTFPPLEEAYAALGLSTRDGELQLSADEGPRALRRAVMGRRPTTK</sequence>
<evidence type="ECO:0000256" key="1">
    <source>
        <dbReference type="SAM" id="MobiDB-lite"/>
    </source>
</evidence>
<dbReference type="InterPro" id="IPR027268">
    <property type="entry name" value="Peptidase_M4/M1_CTD_sf"/>
</dbReference>
<evidence type="ECO:0000313" key="2">
    <source>
        <dbReference type="EMBL" id="QSX79316.1"/>
    </source>
</evidence>
<dbReference type="RefSeq" id="WP_200614585.1">
    <property type="nucleotide sequence ID" value="NZ_CP071518.1"/>
</dbReference>
<evidence type="ECO:0000313" key="3">
    <source>
        <dbReference type="Proteomes" id="UP000639274"/>
    </source>
</evidence>
<dbReference type="Proteomes" id="UP000639274">
    <property type="component" value="Chromosome"/>
</dbReference>